<feature type="compositionally biased region" description="Pro residues" evidence="7">
    <location>
        <begin position="1161"/>
        <end position="1171"/>
    </location>
</feature>
<evidence type="ECO:0000256" key="7">
    <source>
        <dbReference type="SAM" id="MobiDB-lite"/>
    </source>
</evidence>
<feature type="region of interest" description="Disordered" evidence="7">
    <location>
        <begin position="738"/>
        <end position="1337"/>
    </location>
</feature>
<feature type="compositionally biased region" description="Basic residues" evidence="7">
    <location>
        <begin position="754"/>
        <end position="763"/>
    </location>
</feature>
<feature type="compositionally biased region" description="Low complexity" evidence="7">
    <location>
        <begin position="903"/>
        <end position="915"/>
    </location>
</feature>
<sequence>MFTRWGELVHKFRYTVLGVAVAALLALGAYGFGLENHLSSSGWFDPGAESSQAAVLKDEVYGRDHMSDVIALYTAPDGKTIDDPEFGRKITDNLNSLPREHPDQISKVNVAYWKTETGDWSASATGSKDKKYAFASVAIKGDDDTTTMNNYRAVKDAFYIPGVDVQLAGMQPVAGTLNDTIASDQKRMEMLAIPAVAVLLFFIFGGIVAAALPLIIGGLTVLGANGIVMAITHVTEVNSFVGAVVSMIGLGLAIDYGLFIVSRFREELAEGYTTRQAVRRSVMTAGRTVTFSATMIIAASAGMLLFPQGFLKSVAYGTIATVLLAALASLTILPALLSILGPRVDALGFKRFRKTKTAEEVENGFWGRTTQWVMKHPLKVAVPLCIILLLLIIPVKNLKFGGISETYLPPDNPTRMAQEKFDEIFPLRQTDPIQLVITTQNTSEIKAILDEASGAPGLTDPFGTPGIPPNGSDVWVSEATMAPDADVEDTIAYLRSIHVPDDVDLMVGGQPVLMQDSIDSLLDRMPLMIVLVVFVTTLLMFLTFGSLVLPIKAALMSALGLGSTLGILTWIFVDGHGAGLLNFTPQPIMSPVLVLIMAVIYGLSTDYEVFLLSRMVETRAQGASTTESVRSGTAQTGRIITAAALILLVVVGAFAFSDLVMMQYIAYGMMAALFIDATVLRMLLVPATMKLLGDDCWWAPAWMKRIQQRIGLGEPILDDERPGTGEVVDLVKTTPVTDPVTMQLPQLPDGTPKGPRKPRRLKFLRVDPEAPTEQLDRIDPTAAGTSTRATRAKNPASPRAESPTQSRAKGTDRPRAGSSEPTRAEGSEPSASRSGGPTARTGEPAKQRAAESVASSDAGAQKSDSSASEQPGKAEKPGRTEKTGKAEKSAKRKRFGFRRSDSGADAPSADSGNASPDDHADDASDGTANQAPPAASGSADAAAAHPPTGPEGGRSSTSPQTPGIRSSRVLPPPARPQPPRASGGSGVLGGSGVINESGVIGAGPSAGDEAGRGPGTSEPASMPRRPAADRDGTPESHVPQAPSAPPSVSLPGSDTAPNRGVVRPPQVVRPGMPPRTVPAPDTAPDATDSVPPTAPVGTTPRVLPPKPSKVPPHPSVRAQLYRPDAPPYHPGQPPAQGPGQTPDAGRPQQGPDRTQRVAPEGRPPAVQPPRRVPPDGMRHSSTRTTESGPGSVPPGMSREPKDAEATQELHEPANQGNLPPAGGPNAPAPGPRGDLGSAMSHGPRQTTSDAGEPAASTAPEAESPTPAAESDASGNPADHPAGPGGDNRNNIEQWMADLRSSRRRPEPEPADPDDEGKHRTSGRTVSVNELLRRQNRD</sequence>
<evidence type="ECO:0000256" key="2">
    <source>
        <dbReference type="ARBA" id="ARBA00010157"/>
    </source>
</evidence>
<feature type="transmembrane region" description="Helical" evidence="8">
    <location>
        <begin position="378"/>
        <end position="395"/>
    </location>
</feature>
<feature type="transmembrane region" description="Helical" evidence="8">
    <location>
        <begin position="527"/>
        <end position="547"/>
    </location>
</feature>
<feature type="compositionally biased region" description="Low complexity" evidence="7">
    <location>
        <begin position="1036"/>
        <end position="1070"/>
    </location>
</feature>
<feature type="compositionally biased region" description="Low complexity" evidence="7">
    <location>
        <begin position="1212"/>
        <end position="1225"/>
    </location>
</feature>
<feature type="compositionally biased region" description="Pro residues" evidence="7">
    <location>
        <begin position="970"/>
        <end position="979"/>
    </location>
</feature>
<organism evidence="10 11">
    <name type="scientific">Nocardia kruczakiae</name>
    <dbReference type="NCBI Taxonomy" id="261477"/>
    <lineage>
        <taxon>Bacteria</taxon>
        <taxon>Bacillati</taxon>
        <taxon>Actinomycetota</taxon>
        <taxon>Actinomycetes</taxon>
        <taxon>Mycobacteriales</taxon>
        <taxon>Nocardiaceae</taxon>
        <taxon>Nocardia</taxon>
    </lineage>
</organism>
<keyword evidence="3" id="KW-1003">Cell membrane</keyword>
<gene>
    <name evidence="10" type="ORF">J2W56_001664</name>
</gene>
<feature type="domain" description="Membrane transport protein MMPL" evidence="9">
    <location>
        <begin position="480"/>
        <end position="700"/>
    </location>
</feature>
<dbReference type="EMBL" id="JAVDWW010000002">
    <property type="protein sequence ID" value="MDR7167945.1"/>
    <property type="molecule type" value="Genomic_DNA"/>
</dbReference>
<dbReference type="Proteomes" id="UP001251217">
    <property type="component" value="Unassembled WGS sequence"/>
</dbReference>
<feature type="compositionally biased region" description="Pro residues" evidence="7">
    <location>
        <begin position="1124"/>
        <end position="1136"/>
    </location>
</feature>
<keyword evidence="5 8" id="KW-1133">Transmembrane helix</keyword>
<keyword evidence="4 8" id="KW-0812">Transmembrane</keyword>
<feature type="transmembrane region" description="Helical" evidence="8">
    <location>
        <begin position="239"/>
        <end position="261"/>
    </location>
</feature>
<evidence type="ECO:0000313" key="11">
    <source>
        <dbReference type="Proteomes" id="UP001251217"/>
    </source>
</evidence>
<evidence type="ECO:0000313" key="10">
    <source>
        <dbReference type="EMBL" id="MDR7167945.1"/>
    </source>
</evidence>
<evidence type="ECO:0000256" key="8">
    <source>
        <dbReference type="SAM" id="Phobius"/>
    </source>
</evidence>
<dbReference type="PANTHER" id="PTHR33406">
    <property type="entry name" value="MEMBRANE PROTEIN MJ1562-RELATED"/>
    <property type="match status" value="1"/>
</dbReference>
<name>A0ABU1XBM0_9NOCA</name>
<evidence type="ECO:0000256" key="4">
    <source>
        <dbReference type="ARBA" id="ARBA00022692"/>
    </source>
</evidence>
<feature type="transmembrane region" description="Helical" evidence="8">
    <location>
        <begin position="12"/>
        <end position="32"/>
    </location>
</feature>
<feature type="transmembrane region" description="Helical" evidence="8">
    <location>
        <begin position="282"/>
        <end position="306"/>
    </location>
</feature>
<feature type="transmembrane region" description="Helical" evidence="8">
    <location>
        <begin position="554"/>
        <end position="573"/>
    </location>
</feature>
<feature type="compositionally biased region" description="Basic and acidic residues" evidence="7">
    <location>
        <begin position="1198"/>
        <end position="1211"/>
    </location>
</feature>
<feature type="compositionally biased region" description="Pro residues" evidence="7">
    <location>
        <begin position="1102"/>
        <end position="1114"/>
    </location>
</feature>
<feature type="compositionally biased region" description="Basic and acidic residues" evidence="7">
    <location>
        <begin position="764"/>
        <end position="779"/>
    </location>
</feature>
<evidence type="ECO:0000256" key="5">
    <source>
        <dbReference type="ARBA" id="ARBA00022989"/>
    </source>
</evidence>
<feature type="transmembrane region" description="Helical" evidence="8">
    <location>
        <begin position="318"/>
        <end position="341"/>
    </location>
</feature>
<reference evidence="10 11" key="1">
    <citation type="submission" date="2023-07" db="EMBL/GenBank/DDBJ databases">
        <title>Sorghum-associated microbial communities from plants grown in Nebraska, USA.</title>
        <authorList>
            <person name="Schachtman D."/>
        </authorList>
    </citation>
    <scope>NUCLEOTIDE SEQUENCE [LARGE SCALE GENOMIC DNA]</scope>
    <source>
        <strain evidence="10 11">4272</strain>
    </source>
</reference>
<evidence type="ECO:0000256" key="6">
    <source>
        <dbReference type="ARBA" id="ARBA00023136"/>
    </source>
</evidence>
<feature type="transmembrane region" description="Helical" evidence="8">
    <location>
        <begin position="191"/>
        <end position="219"/>
    </location>
</feature>
<accession>A0ABU1XBM0</accession>
<evidence type="ECO:0000259" key="9">
    <source>
        <dbReference type="Pfam" id="PF03176"/>
    </source>
</evidence>
<protein>
    <submittedName>
        <fullName evidence="10">RND superfamily putative drug exporter</fullName>
    </submittedName>
</protein>
<feature type="compositionally biased region" description="Polar residues" evidence="7">
    <location>
        <begin position="954"/>
        <end position="964"/>
    </location>
</feature>
<feature type="domain" description="Membrane transport protein MMPL" evidence="9">
    <location>
        <begin position="45"/>
        <end position="379"/>
    </location>
</feature>
<feature type="compositionally biased region" description="Basic and acidic residues" evidence="7">
    <location>
        <begin position="872"/>
        <end position="889"/>
    </location>
</feature>
<dbReference type="InterPro" id="IPR050545">
    <property type="entry name" value="Mycobact_MmpL"/>
</dbReference>
<feature type="transmembrane region" description="Helical" evidence="8">
    <location>
        <begin position="637"/>
        <end position="656"/>
    </location>
</feature>
<evidence type="ECO:0000256" key="1">
    <source>
        <dbReference type="ARBA" id="ARBA00004651"/>
    </source>
</evidence>
<dbReference type="RefSeq" id="WP_310399475.1">
    <property type="nucleotide sequence ID" value="NZ_JAVDWW010000002.1"/>
</dbReference>
<feature type="compositionally biased region" description="Gly residues" evidence="7">
    <location>
        <begin position="983"/>
        <end position="992"/>
    </location>
</feature>
<comment type="similarity">
    <text evidence="2">Belongs to the resistance-nodulation-cell division (RND) (TC 2.A.6) family. MmpL subfamily.</text>
</comment>
<dbReference type="PANTHER" id="PTHR33406:SF11">
    <property type="entry name" value="MEMBRANE PROTEIN SCO6666-RELATED"/>
    <property type="match status" value="1"/>
</dbReference>
<dbReference type="Pfam" id="PF03176">
    <property type="entry name" value="MMPL"/>
    <property type="match status" value="2"/>
</dbReference>
<comment type="subcellular location">
    <subcellularLocation>
        <location evidence="1">Cell membrane</location>
        <topology evidence="1">Multi-pass membrane protein</topology>
    </subcellularLocation>
</comment>
<proteinExistence type="inferred from homology"/>
<keyword evidence="11" id="KW-1185">Reference proteome</keyword>
<comment type="caution">
    <text evidence="10">The sequence shown here is derived from an EMBL/GenBank/DDBJ whole genome shotgun (WGS) entry which is preliminary data.</text>
</comment>
<dbReference type="SUPFAM" id="SSF82866">
    <property type="entry name" value="Multidrug efflux transporter AcrB transmembrane domain"/>
    <property type="match status" value="2"/>
</dbReference>
<dbReference type="Gene3D" id="1.20.1640.10">
    <property type="entry name" value="Multidrug efflux transporter AcrB transmembrane domain"/>
    <property type="match status" value="2"/>
</dbReference>
<feature type="compositionally biased region" description="Low complexity" evidence="7">
    <location>
        <begin position="931"/>
        <end position="946"/>
    </location>
</feature>
<feature type="transmembrane region" description="Helical" evidence="8">
    <location>
        <begin position="593"/>
        <end position="616"/>
    </location>
</feature>
<dbReference type="InterPro" id="IPR004869">
    <property type="entry name" value="MMPL_dom"/>
</dbReference>
<keyword evidence="6 8" id="KW-0472">Membrane</keyword>
<evidence type="ECO:0000256" key="3">
    <source>
        <dbReference type="ARBA" id="ARBA00022475"/>
    </source>
</evidence>
<feature type="compositionally biased region" description="Low complexity" evidence="7">
    <location>
        <begin position="1252"/>
        <end position="1273"/>
    </location>
</feature>